<keyword evidence="2" id="KW-1185">Reference proteome</keyword>
<evidence type="ECO:0000313" key="2">
    <source>
        <dbReference type="Proteomes" id="UP000265520"/>
    </source>
</evidence>
<protein>
    <submittedName>
        <fullName evidence="1">Uncharacterized protein</fullName>
    </submittedName>
</protein>
<organism evidence="1 2">
    <name type="scientific">Trifolium medium</name>
    <dbReference type="NCBI Taxonomy" id="97028"/>
    <lineage>
        <taxon>Eukaryota</taxon>
        <taxon>Viridiplantae</taxon>
        <taxon>Streptophyta</taxon>
        <taxon>Embryophyta</taxon>
        <taxon>Tracheophyta</taxon>
        <taxon>Spermatophyta</taxon>
        <taxon>Magnoliopsida</taxon>
        <taxon>eudicotyledons</taxon>
        <taxon>Gunneridae</taxon>
        <taxon>Pentapetalae</taxon>
        <taxon>rosids</taxon>
        <taxon>fabids</taxon>
        <taxon>Fabales</taxon>
        <taxon>Fabaceae</taxon>
        <taxon>Papilionoideae</taxon>
        <taxon>50 kb inversion clade</taxon>
        <taxon>NPAAA clade</taxon>
        <taxon>Hologalegina</taxon>
        <taxon>IRL clade</taxon>
        <taxon>Trifolieae</taxon>
        <taxon>Trifolium</taxon>
    </lineage>
</organism>
<sequence>VAAIAVAATQIAAVAV</sequence>
<dbReference type="AlphaFoldDB" id="A0A392UEL1"/>
<accession>A0A392UEL1</accession>
<dbReference type="Proteomes" id="UP000265520">
    <property type="component" value="Unassembled WGS sequence"/>
</dbReference>
<dbReference type="EMBL" id="LXQA010805407">
    <property type="protein sequence ID" value="MCI71852.1"/>
    <property type="molecule type" value="Genomic_DNA"/>
</dbReference>
<proteinExistence type="predicted"/>
<name>A0A392UEL1_9FABA</name>
<reference evidence="1 2" key="1">
    <citation type="journal article" date="2018" name="Front. Plant Sci.">
        <title>Red Clover (Trifolium pratense) and Zigzag Clover (T. medium) - A Picture of Genomic Similarities and Differences.</title>
        <authorList>
            <person name="Dluhosova J."/>
            <person name="Istvanek J."/>
            <person name="Nedelnik J."/>
            <person name="Repkova J."/>
        </authorList>
    </citation>
    <scope>NUCLEOTIDE SEQUENCE [LARGE SCALE GENOMIC DNA]</scope>
    <source>
        <strain evidence="2">cv. 10/8</strain>
        <tissue evidence="1">Leaf</tissue>
    </source>
</reference>
<comment type="caution">
    <text evidence="1">The sequence shown here is derived from an EMBL/GenBank/DDBJ whole genome shotgun (WGS) entry which is preliminary data.</text>
</comment>
<evidence type="ECO:0000313" key="1">
    <source>
        <dbReference type="EMBL" id="MCI71852.1"/>
    </source>
</evidence>
<feature type="non-terminal residue" evidence="1">
    <location>
        <position position="1"/>
    </location>
</feature>